<dbReference type="PROSITE" id="PS00284">
    <property type="entry name" value="SERPIN"/>
    <property type="match status" value="1"/>
</dbReference>
<dbReference type="KEGG" id="phu:Phum_PHUM106460"/>
<evidence type="ECO:0000256" key="1">
    <source>
        <dbReference type="ARBA" id="ARBA00009500"/>
    </source>
</evidence>
<accession>E0VD83</accession>
<evidence type="ECO:0000313" key="6">
    <source>
        <dbReference type="EMBL" id="EEB11339.1"/>
    </source>
</evidence>
<dbReference type="GeneID" id="8238200"/>
<dbReference type="HOGENOM" id="CLU_644381_0_0_1"/>
<dbReference type="VEuPathDB" id="VectorBase:PHUM106460"/>
<dbReference type="CTD" id="8238200"/>
<evidence type="ECO:0000259" key="5">
    <source>
        <dbReference type="SMART" id="SM00093"/>
    </source>
</evidence>
<dbReference type="AlphaFoldDB" id="E0VD83"/>
<keyword evidence="8" id="KW-1185">Reference proteome</keyword>
<dbReference type="SMART" id="SM00093">
    <property type="entry name" value="SERPIN"/>
    <property type="match status" value="1"/>
</dbReference>
<dbReference type="InterPro" id="IPR000215">
    <property type="entry name" value="Serpin_fam"/>
</dbReference>
<feature type="domain" description="Serpin" evidence="5">
    <location>
        <begin position="48"/>
        <end position="338"/>
    </location>
</feature>
<dbReference type="InterPro" id="IPR042178">
    <property type="entry name" value="Serpin_sf_1"/>
</dbReference>
<dbReference type="PANTHER" id="PTHR11461:SF211">
    <property type="entry name" value="GH10112P-RELATED"/>
    <property type="match status" value="1"/>
</dbReference>
<dbReference type="EMBL" id="AAZO01001260">
    <property type="status" value="NOT_ANNOTATED_CDS"/>
    <property type="molecule type" value="Genomic_DNA"/>
</dbReference>
<dbReference type="Proteomes" id="UP000009046">
    <property type="component" value="Unassembled WGS sequence"/>
</dbReference>
<dbReference type="InterPro" id="IPR023796">
    <property type="entry name" value="Serpin_dom"/>
</dbReference>
<organism>
    <name type="scientific">Pediculus humanus subsp. corporis</name>
    <name type="common">Body louse</name>
    <dbReference type="NCBI Taxonomy" id="121224"/>
    <lineage>
        <taxon>Eukaryota</taxon>
        <taxon>Metazoa</taxon>
        <taxon>Ecdysozoa</taxon>
        <taxon>Arthropoda</taxon>
        <taxon>Hexapoda</taxon>
        <taxon>Insecta</taxon>
        <taxon>Pterygota</taxon>
        <taxon>Neoptera</taxon>
        <taxon>Paraneoptera</taxon>
        <taxon>Psocodea</taxon>
        <taxon>Troctomorpha</taxon>
        <taxon>Phthiraptera</taxon>
        <taxon>Anoplura</taxon>
        <taxon>Pediculidae</taxon>
        <taxon>Pediculus</taxon>
    </lineage>
</organism>
<reference evidence="7" key="3">
    <citation type="submission" date="2020-05" db="UniProtKB">
        <authorList>
            <consortium name="EnsemblMetazoa"/>
        </authorList>
    </citation>
    <scope>IDENTIFICATION</scope>
    <source>
        <strain evidence="7">USDA</strain>
    </source>
</reference>
<dbReference type="SUPFAM" id="SSF56574">
    <property type="entry name" value="Serpins"/>
    <property type="match status" value="1"/>
</dbReference>
<dbReference type="Pfam" id="PF00079">
    <property type="entry name" value="Serpin"/>
    <property type="match status" value="2"/>
</dbReference>
<dbReference type="GO" id="GO:0005615">
    <property type="term" value="C:extracellular space"/>
    <property type="evidence" value="ECO:0007669"/>
    <property type="project" value="InterPro"/>
</dbReference>
<dbReference type="InterPro" id="IPR036186">
    <property type="entry name" value="Serpin_sf"/>
</dbReference>
<dbReference type="InParanoid" id="E0VD83"/>
<dbReference type="eggNOG" id="KOG2392">
    <property type="taxonomic scope" value="Eukaryota"/>
</dbReference>
<evidence type="ECO:0000313" key="8">
    <source>
        <dbReference type="Proteomes" id="UP000009046"/>
    </source>
</evidence>
<gene>
    <name evidence="7" type="primary">8238200</name>
    <name evidence="6" type="ORF">Phum_PHUM106460</name>
</gene>
<dbReference type="OMA" id="MSHWKDY"/>
<dbReference type="MEROPS" id="I04.054"/>
<dbReference type="EnsemblMetazoa" id="PHUM106460-RA">
    <property type="protein sequence ID" value="PHUM106460-PA"/>
    <property type="gene ID" value="PHUM106460"/>
</dbReference>
<dbReference type="RefSeq" id="XP_002424077.1">
    <property type="nucleotide sequence ID" value="XM_002424032.1"/>
</dbReference>
<dbReference type="PANTHER" id="PTHR11461">
    <property type="entry name" value="SERINE PROTEASE INHIBITOR, SERPIN"/>
    <property type="match status" value="1"/>
</dbReference>
<evidence type="ECO:0000256" key="4">
    <source>
        <dbReference type="RuleBase" id="RU000411"/>
    </source>
</evidence>
<evidence type="ECO:0000256" key="2">
    <source>
        <dbReference type="ARBA" id="ARBA00022690"/>
    </source>
</evidence>
<keyword evidence="3" id="KW-0722">Serine protease inhibitor</keyword>
<dbReference type="InterPro" id="IPR023795">
    <property type="entry name" value="Serpin_CS"/>
</dbReference>
<reference evidence="6" key="1">
    <citation type="submission" date="2007-04" db="EMBL/GenBank/DDBJ databases">
        <title>Annotation of Pediculus humanus corporis strain USDA.</title>
        <authorList>
            <person name="Kirkness E."/>
            <person name="Hannick L."/>
            <person name="Hass B."/>
            <person name="Bruggner R."/>
            <person name="Lawson D."/>
            <person name="Bidwell S."/>
            <person name="Joardar V."/>
            <person name="Caler E."/>
            <person name="Walenz B."/>
            <person name="Inman J."/>
            <person name="Schobel S."/>
            <person name="Galinsky K."/>
            <person name="Amedeo P."/>
            <person name="Strausberg R."/>
        </authorList>
    </citation>
    <scope>NUCLEOTIDE SEQUENCE</scope>
    <source>
        <strain evidence="6">USDA</strain>
    </source>
</reference>
<dbReference type="EMBL" id="DS235072">
    <property type="protein sequence ID" value="EEB11339.1"/>
    <property type="molecule type" value="Genomic_DNA"/>
</dbReference>
<protein>
    <recommendedName>
        <fullName evidence="5">Serpin domain-containing protein</fullName>
    </recommendedName>
</protein>
<evidence type="ECO:0000313" key="7">
    <source>
        <dbReference type="EnsemblMetazoa" id="PHUM106460-PA"/>
    </source>
</evidence>
<keyword evidence="2" id="KW-0646">Protease inhibitor</keyword>
<name>E0VD83_PEDHC</name>
<dbReference type="GO" id="GO:0004867">
    <property type="term" value="F:serine-type endopeptidase inhibitor activity"/>
    <property type="evidence" value="ECO:0007669"/>
    <property type="project" value="UniProtKB-KW"/>
</dbReference>
<comment type="similarity">
    <text evidence="1 4">Belongs to the serpin family.</text>
</comment>
<dbReference type="OrthoDB" id="671595at2759"/>
<sequence>MYYISVPILFDRKITFLLLSIHYSYQNVHAEVDLVTKLSNNWIPMIIKEISQHSENVVASPYGLMSNLAMIFEATNDKTREEFLKTLNISGNDVSGLRKGFKAYCSLFLKYSNDPEAAGSFNSATLTSSFKLNATYKDILEKYYCANTIENREGTANTLELSSITGVMSHWKDYEKLAVYTFLSHRPKIAFKKKDGSIVGVPMIPQVGVLKTGRWENSNVFLIPLQITIVNKNFNMTSMLIRNGLSKIFDSNKANLSKASPLQPGKNGSIHLSKIEQNAFFSTSFVAVNSVSGISSSLGTNKRRKRDVKSFYINQPFLFFILQIDTQLALLSGKVENPSIVPM</sequence>
<proteinExistence type="inferred from homology"/>
<dbReference type="Gene3D" id="3.30.497.10">
    <property type="entry name" value="Antithrombin, subunit I, domain 2"/>
    <property type="match status" value="2"/>
</dbReference>
<reference evidence="6" key="2">
    <citation type="submission" date="2007-04" db="EMBL/GenBank/DDBJ databases">
        <title>The genome of the human body louse.</title>
        <authorList>
            <consortium name="The Human Body Louse Genome Consortium"/>
            <person name="Kirkness E."/>
            <person name="Walenz B."/>
            <person name="Hass B."/>
            <person name="Bruggner R."/>
            <person name="Strausberg R."/>
        </authorList>
    </citation>
    <scope>NUCLEOTIDE SEQUENCE</scope>
    <source>
        <strain evidence="6">USDA</strain>
    </source>
</reference>
<evidence type="ECO:0000256" key="3">
    <source>
        <dbReference type="ARBA" id="ARBA00022900"/>
    </source>
</evidence>